<organism evidence="1 2">
    <name type="scientific">Cichorium intybus</name>
    <name type="common">Chicory</name>
    <dbReference type="NCBI Taxonomy" id="13427"/>
    <lineage>
        <taxon>Eukaryota</taxon>
        <taxon>Viridiplantae</taxon>
        <taxon>Streptophyta</taxon>
        <taxon>Embryophyta</taxon>
        <taxon>Tracheophyta</taxon>
        <taxon>Spermatophyta</taxon>
        <taxon>Magnoliopsida</taxon>
        <taxon>eudicotyledons</taxon>
        <taxon>Gunneridae</taxon>
        <taxon>Pentapetalae</taxon>
        <taxon>asterids</taxon>
        <taxon>campanulids</taxon>
        <taxon>Asterales</taxon>
        <taxon>Asteraceae</taxon>
        <taxon>Cichorioideae</taxon>
        <taxon>Cichorieae</taxon>
        <taxon>Cichoriinae</taxon>
        <taxon>Cichorium</taxon>
    </lineage>
</organism>
<dbReference type="Proteomes" id="UP001055811">
    <property type="component" value="Linkage Group LG06"/>
</dbReference>
<comment type="caution">
    <text evidence="1">The sequence shown here is derived from an EMBL/GenBank/DDBJ whole genome shotgun (WGS) entry which is preliminary data.</text>
</comment>
<gene>
    <name evidence="1" type="ORF">L2E82_33119</name>
</gene>
<reference evidence="2" key="1">
    <citation type="journal article" date="2022" name="Mol. Ecol. Resour.">
        <title>The genomes of chicory, endive, great burdock and yacon provide insights into Asteraceae palaeo-polyploidization history and plant inulin production.</title>
        <authorList>
            <person name="Fan W."/>
            <person name="Wang S."/>
            <person name="Wang H."/>
            <person name="Wang A."/>
            <person name="Jiang F."/>
            <person name="Liu H."/>
            <person name="Zhao H."/>
            <person name="Xu D."/>
            <person name="Zhang Y."/>
        </authorList>
    </citation>
    <scope>NUCLEOTIDE SEQUENCE [LARGE SCALE GENOMIC DNA]</scope>
    <source>
        <strain evidence="2">cv. Punajuju</strain>
    </source>
</reference>
<dbReference type="EMBL" id="CM042014">
    <property type="protein sequence ID" value="KAI3722092.1"/>
    <property type="molecule type" value="Genomic_DNA"/>
</dbReference>
<evidence type="ECO:0000313" key="1">
    <source>
        <dbReference type="EMBL" id="KAI3722092.1"/>
    </source>
</evidence>
<reference evidence="1 2" key="2">
    <citation type="journal article" date="2022" name="Mol. Ecol. Resour.">
        <title>The genomes of chicory, endive, great burdock and yacon provide insights into Asteraceae paleo-polyploidization history and plant inulin production.</title>
        <authorList>
            <person name="Fan W."/>
            <person name="Wang S."/>
            <person name="Wang H."/>
            <person name="Wang A."/>
            <person name="Jiang F."/>
            <person name="Liu H."/>
            <person name="Zhao H."/>
            <person name="Xu D."/>
            <person name="Zhang Y."/>
        </authorList>
    </citation>
    <scope>NUCLEOTIDE SEQUENCE [LARGE SCALE GENOMIC DNA]</scope>
    <source>
        <strain evidence="2">cv. Punajuju</strain>
        <tissue evidence="1">Leaves</tissue>
    </source>
</reference>
<name>A0ACB9BJC5_CICIN</name>
<keyword evidence="2" id="KW-1185">Reference proteome</keyword>
<protein>
    <submittedName>
        <fullName evidence="1">Uncharacterized protein</fullName>
    </submittedName>
</protein>
<accession>A0ACB9BJC5</accession>
<evidence type="ECO:0000313" key="2">
    <source>
        <dbReference type="Proteomes" id="UP001055811"/>
    </source>
</evidence>
<sequence length="69" mass="8039">MTNRSTKINNTKNRHQTPFLINVPNNTRRNTQTSFPCVYVYNFIGILLLSSCYSSAEKPRIGYEIYVHI</sequence>
<proteinExistence type="predicted"/>